<accession>A0A9D4QMB5</accession>
<keyword evidence="5 7" id="KW-0472">Membrane</keyword>
<feature type="domain" description="EXPERA" evidence="9">
    <location>
        <begin position="212"/>
        <end position="348"/>
    </location>
</feature>
<evidence type="ECO:0000256" key="1">
    <source>
        <dbReference type="ARBA" id="ARBA00004127"/>
    </source>
</evidence>
<sequence length="404" mass="46314">MSLKRIPVVLLVFATSFLAAPLIYSLDKLAVMEDQRWVFASGVITLPLFGLICVVIARDSPGKNEPLFYVFGIFSFTAVVDLFIALELDGYVKGFMEFYLREGEPYLRSSYGTLINWWDGTGHFSMYTGMIALMCSGKDYRRLGLYWVGSIMNSMIVFLPGNMTGNKGIRWSYLLNVPYIFYPVYAGVRFIKEGFNKKQNQFKGKHTWEKVIEYLFMAWFFVASGICMFRMVACMGCKDWIAVFYVDNIEPFLLDPTQYGKLQSVVYVYVYVPYFIAALCSLIYPDQTWIKDWSLVFAGGSMQAQLVYICCSLKWRTPEQHQVPDTALARAVFWPVNLSLVIVPHLFAIYCHREELRSAIQTKVSPFFQTIASEVETSRKTTKKISVPVAPRNGPVTRQQKKNI</sequence>
<feature type="transmembrane region" description="Helical" evidence="8">
    <location>
        <begin position="35"/>
        <end position="55"/>
    </location>
</feature>
<feature type="transmembrane region" description="Helical" evidence="8">
    <location>
        <begin position="115"/>
        <end position="136"/>
    </location>
</feature>
<evidence type="ECO:0000256" key="5">
    <source>
        <dbReference type="ARBA" id="ARBA00023136"/>
    </source>
</evidence>
<feature type="transmembrane region" description="Helical" evidence="8">
    <location>
        <begin position="173"/>
        <end position="191"/>
    </location>
</feature>
<evidence type="ECO:0000256" key="8">
    <source>
        <dbReference type="SAM" id="Phobius"/>
    </source>
</evidence>
<evidence type="ECO:0000256" key="4">
    <source>
        <dbReference type="ARBA" id="ARBA00022989"/>
    </source>
</evidence>
<dbReference type="CDD" id="cd21106">
    <property type="entry name" value="TM6SF1-like"/>
    <property type="match status" value="1"/>
</dbReference>
<gene>
    <name evidence="10" type="ORF">DPMN_109590</name>
</gene>
<keyword evidence="3" id="KW-0677">Repeat</keyword>
<dbReference type="InterPro" id="IPR033118">
    <property type="entry name" value="EXPERA"/>
</dbReference>
<dbReference type="Pfam" id="PF26083">
    <property type="entry name" value="TM_Tm6sf2"/>
    <property type="match status" value="1"/>
</dbReference>
<protein>
    <recommendedName>
        <fullName evidence="9">EXPERA domain-containing protein</fullName>
    </recommendedName>
</protein>
<dbReference type="GO" id="GO:0012505">
    <property type="term" value="C:endomembrane system"/>
    <property type="evidence" value="ECO:0007669"/>
    <property type="project" value="UniProtKB-SubCell"/>
</dbReference>
<comment type="caution">
    <text evidence="10">The sequence shown here is derived from an EMBL/GenBank/DDBJ whole genome shotgun (WGS) entry which is preliminary data.</text>
</comment>
<name>A0A9D4QMB5_DREPO</name>
<keyword evidence="2 7" id="KW-0812">Transmembrane</keyword>
<comment type="subcellular location">
    <subcellularLocation>
        <location evidence="1">Endomembrane system</location>
        <topology evidence="1">Multi-pass membrane protein</topology>
    </subcellularLocation>
</comment>
<dbReference type="PROSITE" id="PS51751">
    <property type="entry name" value="EXPERA"/>
    <property type="match status" value="2"/>
</dbReference>
<keyword evidence="11" id="KW-1185">Reference proteome</keyword>
<feature type="transmembrane region" description="Helical" evidence="8">
    <location>
        <begin position="211"/>
        <end position="233"/>
    </location>
</feature>
<comment type="similarity">
    <text evidence="6">Belongs to the TM6SF family.</text>
</comment>
<evidence type="ECO:0000313" key="10">
    <source>
        <dbReference type="EMBL" id="KAH3836219.1"/>
    </source>
</evidence>
<keyword evidence="4 7" id="KW-1133">Transmembrane helix</keyword>
<evidence type="ECO:0000256" key="6">
    <source>
        <dbReference type="ARBA" id="ARBA00034760"/>
    </source>
</evidence>
<evidence type="ECO:0000313" key="11">
    <source>
        <dbReference type="Proteomes" id="UP000828390"/>
    </source>
</evidence>
<reference evidence="10" key="2">
    <citation type="submission" date="2020-11" db="EMBL/GenBank/DDBJ databases">
        <authorList>
            <person name="McCartney M.A."/>
            <person name="Auch B."/>
            <person name="Kono T."/>
            <person name="Mallez S."/>
            <person name="Becker A."/>
            <person name="Gohl D.M."/>
            <person name="Silverstein K.A.T."/>
            <person name="Koren S."/>
            <person name="Bechman K.B."/>
            <person name="Herman A."/>
            <person name="Abrahante J.E."/>
            <person name="Garbe J."/>
        </authorList>
    </citation>
    <scope>NUCLEOTIDE SEQUENCE</scope>
    <source>
        <strain evidence="10">Duluth1</strain>
        <tissue evidence="10">Whole animal</tissue>
    </source>
</reference>
<evidence type="ECO:0000256" key="3">
    <source>
        <dbReference type="ARBA" id="ARBA00022737"/>
    </source>
</evidence>
<dbReference type="EMBL" id="JAIWYP010000004">
    <property type="protein sequence ID" value="KAH3836219.1"/>
    <property type="molecule type" value="Genomic_DNA"/>
</dbReference>
<organism evidence="10 11">
    <name type="scientific">Dreissena polymorpha</name>
    <name type="common">Zebra mussel</name>
    <name type="synonym">Mytilus polymorpha</name>
    <dbReference type="NCBI Taxonomy" id="45954"/>
    <lineage>
        <taxon>Eukaryota</taxon>
        <taxon>Metazoa</taxon>
        <taxon>Spiralia</taxon>
        <taxon>Lophotrochozoa</taxon>
        <taxon>Mollusca</taxon>
        <taxon>Bivalvia</taxon>
        <taxon>Autobranchia</taxon>
        <taxon>Heteroconchia</taxon>
        <taxon>Euheterodonta</taxon>
        <taxon>Imparidentia</taxon>
        <taxon>Neoheterodontei</taxon>
        <taxon>Myida</taxon>
        <taxon>Dreissenoidea</taxon>
        <taxon>Dreissenidae</taxon>
        <taxon>Dreissena</taxon>
    </lineage>
</organism>
<evidence type="ECO:0000256" key="7">
    <source>
        <dbReference type="PROSITE-ProRule" id="PRU01087"/>
    </source>
</evidence>
<dbReference type="InterPro" id="IPR047195">
    <property type="entry name" value="TM6SF1-like"/>
</dbReference>
<feature type="transmembrane region" description="Helical" evidence="8">
    <location>
        <begin position="67"/>
        <end position="86"/>
    </location>
</feature>
<evidence type="ECO:0000259" key="9">
    <source>
        <dbReference type="PROSITE" id="PS51751"/>
    </source>
</evidence>
<proteinExistence type="inferred from homology"/>
<dbReference type="PANTHER" id="PTHR14568">
    <property type="entry name" value="TRANSMEMBRANE SUPERFAMILY 6 MEMBER 1/2"/>
    <property type="match status" value="1"/>
</dbReference>
<dbReference type="PANTHER" id="PTHR14568:SF8">
    <property type="entry name" value="EXPERA DOMAIN-CONTAINING PROTEIN"/>
    <property type="match status" value="1"/>
</dbReference>
<feature type="transmembrane region" description="Helical" evidence="8">
    <location>
        <begin position="143"/>
        <end position="161"/>
    </location>
</feature>
<dbReference type="AlphaFoldDB" id="A0A9D4QMB5"/>
<dbReference type="Proteomes" id="UP000828390">
    <property type="component" value="Unassembled WGS sequence"/>
</dbReference>
<dbReference type="OrthoDB" id="8181520at2759"/>
<dbReference type="GO" id="GO:0016020">
    <property type="term" value="C:membrane"/>
    <property type="evidence" value="ECO:0007669"/>
    <property type="project" value="UniProtKB-UniRule"/>
</dbReference>
<feature type="domain" description="EXPERA" evidence="9">
    <location>
        <begin position="64"/>
        <end position="187"/>
    </location>
</feature>
<dbReference type="InterPro" id="IPR059044">
    <property type="entry name" value="TM_Tm6sf1/2"/>
</dbReference>
<feature type="transmembrane region" description="Helical" evidence="8">
    <location>
        <begin position="266"/>
        <end position="284"/>
    </location>
</feature>
<evidence type="ECO:0000256" key="2">
    <source>
        <dbReference type="ARBA" id="ARBA00022692"/>
    </source>
</evidence>
<reference evidence="10" key="1">
    <citation type="journal article" date="2019" name="bioRxiv">
        <title>The Genome of the Zebra Mussel, Dreissena polymorpha: A Resource for Invasive Species Research.</title>
        <authorList>
            <person name="McCartney M.A."/>
            <person name="Auch B."/>
            <person name="Kono T."/>
            <person name="Mallez S."/>
            <person name="Zhang Y."/>
            <person name="Obille A."/>
            <person name="Becker A."/>
            <person name="Abrahante J.E."/>
            <person name="Garbe J."/>
            <person name="Badalamenti J.P."/>
            <person name="Herman A."/>
            <person name="Mangelson H."/>
            <person name="Liachko I."/>
            <person name="Sullivan S."/>
            <person name="Sone E.D."/>
            <person name="Koren S."/>
            <person name="Silverstein K.A.T."/>
            <person name="Beckman K.B."/>
            <person name="Gohl D.M."/>
        </authorList>
    </citation>
    <scope>NUCLEOTIDE SEQUENCE</scope>
    <source>
        <strain evidence="10">Duluth1</strain>
        <tissue evidence="10">Whole animal</tissue>
    </source>
</reference>